<dbReference type="PANTHER" id="PTHR43464">
    <property type="entry name" value="METHYLTRANSFERASE"/>
    <property type="match status" value="1"/>
</dbReference>
<sequence>MEEFDQQAARWDQWAPHYDQLATGRLPQRDAARLLELAPDGPALELGCGTGLVALELARLGADVTGLDASPKMVAAFNTKAEAAGLPARALLGDMTRIGLDRHFALVFVVASTLFTLTTQQGQVACFRAAAGHLRQGGVFIVEAEVPAWHPGARQAVSVHEVGDGHAQWSAMLHDPVTQVVRAQEIRADHNGARLLPLVTRYAWPGELDLMAQLAGMHLVLRHGDWEGGSFNAGSRRHLSVYTLDPSDDR</sequence>
<evidence type="ECO:0000259" key="4">
    <source>
        <dbReference type="Pfam" id="PF13649"/>
    </source>
</evidence>
<keyword evidence="5" id="KW-0614">Plasmid</keyword>
<dbReference type="Proteomes" id="UP001291653">
    <property type="component" value="Plasmid pYSPA8-1"/>
</dbReference>
<keyword evidence="1 5" id="KW-0489">Methyltransferase</keyword>
<keyword evidence="6" id="KW-1185">Reference proteome</keyword>
<dbReference type="SUPFAM" id="SSF53335">
    <property type="entry name" value="S-adenosyl-L-methionine-dependent methyltransferases"/>
    <property type="match status" value="1"/>
</dbReference>
<dbReference type="GO" id="GO:0008168">
    <property type="term" value="F:methyltransferase activity"/>
    <property type="evidence" value="ECO:0007669"/>
    <property type="project" value="UniProtKB-KW"/>
</dbReference>
<evidence type="ECO:0000313" key="6">
    <source>
        <dbReference type="Proteomes" id="UP001291653"/>
    </source>
</evidence>
<reference evidence="5 6" key="1">
    <citation type="submission" date="2022-10" db="EMBL/GenBank/DDBJ databases">
        <title>Draft genome sequence of Streptomyces sp. YSPA8.</title>
        <authorList>
            <person name="Moriuchi R."/>
            <person name="Dohra H."/>
            <person name="Yamamura H."/>
            <person name="Kodani S."/>
        </authorList>
    </citation>
    <scope>NUCLEOTIDE SEQUENCE [LARGE SCALE GENOMIC DNA]</scope>
    <source>
        <strain evidence="5 6">YSPA8</strain>
        <plasmid evidence="5 6">pYSPA8-1</plasmid>
    </source>
</reference>
<dbReference type="RefSeq" id="WP_323451901.1">
    <property type="nucleotide sequence ID" value="NZ_LC735414.1"/>
</dbReference>
<dbReference type="Gene3D" id="3.40.50.150">
    <property type="entry name" value="Vaccinia Virus protein VP39"/>
    <property type="match status" value="1"/>
</dbReference>
<dbReference type="GO" id="GO:0032259">
    <property type="term" value="P:methylation"/>
    <property type="evidence" value="ECO:0007669"/>
    <property type="project" value="UniProtKB-KW"/>
</dbReference>
<keyword evidence="2" id="KW-0808">Transferase</keyword>
<protein>
    <submittedName>
        <fullName evidence="5">Class I SAM-dependent methyltransferase</fullName>
    </submittedName>
</protein>
<dbReference type="Gene3D" id="2.20.25.570">
    <property type="match status" value="1"/>
</dbReference>
<geneLocation type="plasmid" evidence="5 6">
    <name>pYSPA8-1</name>
</geneLocation>
<dbReference type="AlphaFoldDB" id="A0AA86J334"/>
<organism evidence="5 6">
    <name type="scientific">Streptomyces yaizuensis</name>
    <dbReference type="NCBI Taxonomy" id="2989713"/>
    <lineage>
        <taxon>Bacteria</taxon>
        <taxon>Bacillati</taxon>
        <taxon>Actinomycetota</taxon>
        <taxon>Actinomycetes</taxon>
        <taxon>Kitasatosporales</taxon>
        <taxon>Streptomycetaceae</taxon>
        <taxon>Streptomyces</taxon>
    </lineage>
</organism>
<dbReference type="InterPro" id="IPR029063">
    <property type="entry name" value="SAM-dependent_MTases_sf"/>
</dbReference>
<evidence type="ECO:0000256" key="1">
    <source>
        <dbReference type="ARBA" id="ARBA00022603"/>
    </source>
</evidence>
<evidence type="ECO:0000256" key="3">
    <source>
        <dbReference type="ARBA" id="ARBA00022691"/>
    </source>
</evidence>
<accession>A0AA86J334</accession>
<name>A0AA86J334_9ACTN</name>
<gene>
    <name evidence="5" type="ORF">SYYSPA8_37120</name>
</gene>
<feature type="domain" description="Methyltransferase" evidence="4">
    <location>
        <begin position="44"/>
        <end position="138"/>
    </location>
</feature>
<dbReference type="CDD" id="cd02440">
    <property type="entry name" value="AdoMet_MTases"/>
    <property type="match status" value="1"/>
</dbReference>
<dbReference type="PANTHER" id="PTHR43464:SF19">
    <property type="entry name" value="UBIQUINONE BIOSYNTHESIS O-METHYLTRANSFERASE, MITOCHONDRIAL"/>
    <property type="match status" value="1"/>
</dbReference>
<dbReference type="EMBL" id="LC735414">
    <property type="protein sequence ID" value="BDT39542.1"/>
    <property type="molecule type" value="Genomic_DNA"/>
</dbReference>
<proteinExistence type="predicted"/>
<keyword evidence="3" id="KW-0949">S-adenosyl-L-methionine</keyword>
<evidence type="ECO:0000256" key="2">
    <source>
        <dbReference type="ARBA" id="ARBA00022679"/>
    </source>
</evidence>
<dbReference type="InterPro" id="IPR041698">
    <property type="entry name" value="Methyltransf_25"/>
</dbReference>
<evidence type="ECO:0000313" key="5">
    <source>
        <dbReference type="EMBL" id="BDT39542.1"/>
    </source>
</evidence>
<dbReference type="Pfam" id="PF13649">
    <property type="entry name" value="Methyltransf_25"/>
    <property type="match status" value="1"/>
</dbReference>